<dbReference type="GO" id="GO:0042884">
    <property type="term" value="P:microcin transport"/>
    <property type="evidence" value="ECO:0007669"/>
    <property type="project" value="TreeGrafter"/>
</dbReference>
<evidence type="ECO:0000313" key="6">
    <source>
        <dbReference type="Proteomes" id="UP000197065"/>
    </source>
</evidence>
<accession>A0A212R563</accession>
<dbReference type="Gene3D" id="3.40.190.10">
    <property type="entry name" value="Periplasmic binding protein-like II"/>
    <property type="match status" value="1"/>
</dbReference>
<evidence type="ECO:0000313" key="5">
    <source>
        <dbReference type="EMBL" id="SNB67051.1"/>
    </source>
</evidence>
<reference evidence="5 6" key="1">
    <citation type="submission" date="2017-06" db="EMBL/GenBank/DDBJ databases">
        <authorList>
            <person name="Kim H.J."/>
            <person name="Triplett B.A."/>
        </authorList>
    </citation>
    <scope>NUCLEOTIDE SEQUENCE [LARGE SCALE GENOMIC DNA]</scope>
    <source>
        <strain evidence="5 6">B29T1</strain>
    </source>
</reference>
<dbReference type="Pfam" id="PF00496">
    <property type="entry name" value="SBP_bac_5"/>
    <property type="match status" value="1"/>
</dbReference>
<dbReference type="Gene3D" id="3.10.105.10">
    <property type="entry name" value="Dipeptide-binding Protein, Domain 3"/>
    <property type="match status" value="1"/>
</dbReference>
<dbReference type="InterPro" id="IPR030678">
    <property type="entry name" value="Peptide/Ni-bd"/>
</dbReference>
<feature type="domain" description="Solute-binding protein family 5" evidence="4">
    <location>
        <begin position="133"/>
        <end position="530"/>
    </location>
</feature>
<keyword evidence="6" id="KW-1185">Reference proteome</keyword>
<dbReference type="PANTHER" id="PTHR30290:SF64">
    <property type="entry name" value="ABC TRANSPORTER PERIPLASMIC BINDING PROTEIN"/>
    <property type="match status" value="1"/>
</dbReference>
<comment type="subcellular location">
    <subcellularLocation>
        <location evidence="1">Periplasm</location>
    </subcellularLocation>
</comment>
<dbReference type="GO" id="GO:0015833">
    <property type="term" value="P:peptide transport"/>
    <property type="evidence" value="ECO:0007669"/>
    <property type="project" value="TreeGrafter"/>
</dbReference>
<dbReference type="InterPro" id="IPR039424">
    <property type="entry name" value="SBP_5"/>
</dbReference>
<dbReference type="OrthoDB" id="9803988at2"/>
<dbReference type="GO" id="GO:0030288">
    <property type="term" value="C:outer membrane-bounded periplasmic space"/>
    <property type="evidence" value="ECO:0007669"/>
    <property type="project" value="TreeGrafter"/>
</dbReference>
<evidence type="ECO:0000256" key="2">
    <source>
        <dbReference type="ARBA" id="ARBA00005695"/>
    </source>
</evidence>
<proteinExistence type="inferred from homology"/>
<dbReference type="InterPro" id="IPR000914">
    <property type="entry name" value="SBP_5_dom"/>
</dbReference>
<dbReference type="AlphaFoldDB" id="A0A212R563"/>
<dbReference type="EMBL" id="FYEH01000005">
    <property type="protein sequence ID" value="SNB67051.1"/>
    <property type="molecule type" value="Genomic_DNA"/>
</dbReference>
<dbReference type="GO" id="GO:0043190">
    <property type="term" value="C:ATP-binding cassette (ABC) transporter complex"/>
    <property type="evidence" value="ECO:0007669"/>
    <property type="project" value="InterPro"/>
</dbReference>
<evidence type="ECO:0000259" key="4">
    <source>
        <dbReference type="Pfam" id="PF00496"/>
    </source>
</evidence>
<organism evidence="5 6">
    <name type="scientific">Arboricoccus pini</name>
    <dbReference type="NCBI Taxonomy" id="1963835"/>
    <lineage>
        <taxon>Bacteria</taxon>
        <taxon>Pseudomonadati</taxon>
        <taxon>Pseudomonadota</taxon>
        <taxon>Alphaproteobacteria</taxon>
        <taxon>Geminicoccales</taxon>
        <taxon>Geminicoccaceae</taxon>
        <taxon>Arboricoccus</taxon>
    </lineage>
</organism>
<gene>
    <name evidence="5" type="ORF">SAMN07250955_105245</name>
</gene>
<dbReference type="Proteomes" id="UP000197065">
    <property type="component" value="Unassembled WGS sequence"/>
</dbReference>
<evidence type="ECO:0000256" key="1">
    <source>
        <dbReference type="ARBA" id="ARBA00004418"/>
    </source>
</evidence>
<dbReference type="PANTHER" id="PTHR30290">
    <property type="entry name" value="PERIPLASMIC BINDING COMPONENT OF ABC TRANSPORTER"/>
    <property type="match status" value="1"/>
</dbReference>
<protein>
    <submittedName>
        <fullName evidence="5">Microcin C transport system substrate-binding protein</fullName>
    </submittedName>
</protein>
<dbReference type="SUPFAM" id="SSF53850">
    <property type="entry name" value="Periplasmic binding protein-like II"/>
    <property type="match status" value="1"/>
</dbReference>
<evidence type="ECO:0000256" key="3">
    <source>
        <dbReference type="ARBA" id="ARBA00022729"/>
    </source>
</evidence>
<sequence>MRQFGRRQFIVRAARSVAVTGGLIHARQAEAETQVAERPVLDGVVGVHGYALYDDLKYGPDFSGFGYVNLKAPKGGRLIDSALGSFDSFNPYILRGRAADNVDLIFDTLTVQSQDEPFSRYGSVAQYIFMPPDRSWVAFEVNAAARWHDGTPILASDIAFTFEILKTKGSPAYQFYYRQVAGVDILGERRVRFNFVPDGSNRELPLVVGQLPVLSAAYWSTRDFEANSLDKPLGSGPYRIRDVDPGRSVTYERIDDYWGADLPINRGRYNFAEIRSEYFRDLDVSLEAFKAGQYDFRFENSAKRWVTGYNGPAVEEGKIAKLDLMIPSSARMQGFAMNIRRAFFADPRVREAIGYCFDFEWSNKTLFFGQYERIRSYFHGHLEFMATGLPGEAEREMLTPFKDVLDPRLFSEEFELPHTDGTGNVRDNLRHAFGLLKDAGWSVENGSLKHIQTGQSMAFEILLSQSDLERVALPFVQNLSRLGIKANIRTVDPSQYQNRMNQFDFDMTVALWPQSSSPGNEQAQFWSSKAADVEGSKNFVGIKNRAIDAICERIVQATRRDELEIAVRALDRVLLWGFYVVPHYTLGHYWLARWKKIAFPATLPTQSPDVFSWWDSTAGEGGDQVLPEATP</sequence>
<dbReference type="PIRSF" id="PIRSF002741">
    <property type="entry name" value="MppA"/>
    <property type="match status" value="1"/>
</dbReference>
<comment type="similarity">
    <text evidence="2">Belongs to the bacterial solute-binding protein 5 family.</text>
</comment>
<dbReference type="GO" id="GO:1904680">
    <property type="term" value="F:peptide transmembrane transporter activity"/>
    <property type="evidence" value="ECO:0007669"/>
    <property type="project" value="TreeGrafter"/>
</dbReference>
<dbReference type="CDD" id="cd08497">
    <property type="entry name" value="MbnE-like"/>
    <property type="match status" value="1"/>
</dbReference>
<name>A0A212R563_9PROT</name>
<dbReference type="RefSeq" id="WP_133063880.1">
    <property type="nucleotide sequence ID" value="NZ_FYEH01000005.1"/>
</dbReference>
<keyword evidence="3" id="KW-0732">Signal</keyword>